<name>W4FYN9_APHAT</name>
<organism evidence="1">
    <name type="scientific">Aphanomyces astaci</name>
    <name type="common">Crayfish plague agent</name>
    <dbReference type="NCBI Taxonomy" id="112090"/>
    <lineage>
        <taxon>Eukaryota</taxon>
        <taxon>Sar</taxon>
        <taxon>Stramenopiles</taxon>
        <taxon>Oomycota</taxon>
        <taxon>Saprolegniomycetes</taxon>
        <taxon>Saprolegniales</taxon>
        <taxon>Verrucalvaceae</taxon>
        <taxon>Aphanomyces</taxon>
    </lineage>
</organism>
<protein>
    <submittedName>
        <fullName evidence="1">Uncharacterized protein</fullName>
    </submittedName>
</protein>
<sequence length="120" mass="13086">MPQYRCERFGSHDDTCGNSEPCHVLLTAQLDCCYNHAPPLVVPQTPAHGGEQARAPVAHTQAAIDAYYGAHVGYYGHMSHIPKLLSMPTMVPTVIPQNDARTGTMPEVDVLGMWDGRRAS</sequence>
<dbReference type="VEuPathDB" id="FungiDB:H257_12943"/>
<dbReference type="EMBL" id="KI913157">
    <property type="protein sequence ID" value="ETV71798.1"/>
    <property type="molecule type" value="Genomic_DNA"/>
</dbReference>
<gene>
    <name evidence="1" type="ORF">H257_12943</name>
</gene>
<dbReference type="GeneID" id="20814939"/>
<proteinExistence type="predicted"/>
<evidence type="ECO:0000313" key="1">
    <source>
        <dbReference type="EMBL" id="ETV71798.1"/>
    </source>
</evidence>
<accession>W4FYN9</accession>
<dbReference type="RefSeq" id="XP_009838647.1">
    <property type="nucleotide sequence ID" value="XM_009840345.1"/>
</dbReference>
<reference evidence="1" key="1">
    <citation type="submission" date="2013-12" db="EMBL/GenBank/DDBJ databases">
        <title>The Genome Sequence of Aphanomyces astaci APO3.</title>
        <authorList>
            <consortium name="The Broad Institute Genomics Platform"/>
            <person name="Russ C."/>
            <person name="Tyler B."/>
            <person name="van West P."/>
            <person name="Dieguez-Uribeondo J."/>
            <person name="Young S.K."/>
            <person name="Zeng Q."/>
            <person name="Gargeya S."/>
            <person name="Fitzgerald M."/>
            <person name="Abouelleil A."/>
            <person name="Alvarado L."/>
            <person name="Chapman S.B."/>
            <person name="Gainer-Dewar J."/>
            <person name="Goldberg J."/>
            <person name="Griggs A."/>
            <person name="Gujja S."/>
            <person name="Hansen M."/>
            <person name="Howarth C."/>
            <person name="Imamovic A."/>
            <person name="Ireland A."/>
            <person name="Larimer J."/>
            <person name="McCowan C."/>
            <person name="Murphy C."/>
            <person name="Pearson M."/>
            <person name="Poon T.W."/>
            <person name="Priest M."/>
            <person name="Roberts A."/>
            <person name="Saif S."/>
            <person name="Shea T."/>
            <person name="Sykes S."/>
            <person name="Wortman J."/>
            <person name="Nusbaum C."/>
            <person name="Birren B."/>
        </authorList>
    </citation>
    <scope>NUCLEOTIDE SEQUENCE [LARGE SCALE GENOMIC DNA]</scope>
    <source>
        <strain evidence="1">APO3</strain>
    </source>
</reference>
<dbReference type="AlphaFoldDB" id="W4FYN9"/>